<dbReference type="PRINTS" id="PR00727">
    <property type="entry name" value="LEADERPTASE"/>
</dbReference>
<feature type="region of interest" description="Disordered" evidence="7">
    <location>
        <begin position="1"/>
        <end position="37"/>
    </location>
</feature>
<comment type="caution">
    <text evidence="9">The sequence shown here is derived from an EMBL/GenBank/DDBJ whole genome shotgun (WGS) entry which is preliminary data.</text>
</comment>
<name>A0ABW1UY93_9BACL</name>
<evidence type="ECO:0000256" key="4">
    <source>
        <dbReference type="ARBA" id="ARBA00013208"/>
    </source>
</evidence>
<proteinExistence type="inferred from homology"/>
<sequence>MEPNDKLPQQHDEHTEAAERENQDHNPDQPVSIPNEKEAKQKKAYHEIVEWIKAISIAVLLVFVVRTFLFSPFIVDGASMEPNFHTKERVIVNLLVYRFSEPSYGDVVVFDVPEEGRRFIKRIIGVPGDTIEVHGDDVYINGEVIQEPYLAEAIAQSHANGETYNGVGDYFSFPNDYYQENIVPEDHYFVMGDNRGDSKDSRAIGYVSEDEIIGRADVVMWPLNKVKLIKHYN</sequence>
<evidence type="ECO:0000313" key="9">
    <source>
        <dbReference type="EMBL" id="MFC6331189.1"/>
    </source>
</evidence>
<dbReference type="InterPro" id="IPR000223">
    <property type="entry name" value="Pept_S26A_signal_pept_1"/>
</dbReference>
<evidence type="ECO:0000256" key="6">
    <source>
        <dbReference type="RuleBase" id="RU362042"/>
    </source>
</evidence>
<dbReference type="PROSITE" id="PS00760">
    <property type="entry name" value="SPASE_I_2"/>
    <property type="match status" value="1"/>
</dbReference>
<dbReference type="RefSeq" id="WP_379230163.1">
    <property type="nucleotide sequence ID" value="NZ_JBHSTE010000001.1"/>
</dbReference>
<evidence type="ECO:0000256" key="3">
    <source>
        <dbReference type="ARBA" id="ARBA00009370"/>
    </source>
</evidence>
<organism evidence="9 10">
    <name type="scientific">Paenibacillus septentrionalis</name>
    <dbReference type="NCBI Taxonomy" id="429342"/>
    <lineage>
        <taxon>Bacteria</taxon>
        <taxon>Bacillati</taxon>
        <taxon>Bacillota</taxon>
        <taxon>Bacilli</taxon>
        <taxon>Bacillales</taxon>
        <taxon>Paenibacillaceae</taxon>
        <taxon>Paenibacillus</taxon>
    </lineage>
</organism>
<evidence type="ECO:0000256" key="1">
    <source>
        <dbReference type="ARBA" id="ARBA00000677"/>
    </source>
</evidence>
<dbReference type="GO" id="GO:0009003">
    <property type="term" value="F:signal peptidase activity"/>
    <property type="evidence" value="ECO:0007669"/>
    <property type="project" value="UniProtKB-EC"/>
</dbReference>
<comment type="subcellular location">
    <subcellularLocation>
        <location evidence="2">Cell membrane</location>
        <topology evidence="2">Single-pass type II membrane protein</topology>
    </subcellularLocation>
    <subcellularLocation>
        <location evidence="6">Membrane</location>
        <topology evidence="6">Single-pass type II membrane protein</topology>
    </subcellularLocation>
</comment>
<protein>
    <recommendedName>
        <fullName evidence="4 6">Signal peptidase I</fullName>
        <ecNumber evidence="4 6">3.4.21.89</ecNumber>
    </recommendedName>
</protein>
<keyword evidence="6" id="KW-1133">Transmembrane helix</keyword>
<keyword evidence="6" id="KW-0645">Protease</keyword>
<evidence type="ECO:0000313" key="10">
    <source>
        <dbReference type="Proteomes" id="UP001596233"/>
    </source>
</evidence>
<reference evidence="10" key="1">
    <citation type="journal article" date="2019" name="Int. J. Syst. Evol. Microbiol.">
        <title>The Global Catalogue of Microorganisms (GCM) 10K type strain sequencing project: providing services to taxonomists for standard genome sequencing and annotation.</title>
        <authorList>
            <consortium name="The Broad Institute Genomics Platform"/>
            <consortium name="The Broad Institute Genome Sequencing Center for Infectious Disease"/>
            <person name="Wu L."/>
            <person name="Ma J."/>
        </authorList>
    </citation>
    <scope>NUCLEOTIDE SEQUENCE [LARGE SCALE GENOMIC DNA]</scope>
    <source>
        <strain evidence="10">PCU 280</strain>
    </source>
</reference>
<accession>A0ABW1UY93</accession>
<keyword evidence="6" id="KW-0812">Transmembrane</keyword>
<dbReference type="Proteomes" id="UP001596233">
    <property type="component" value="Unassembled WGS sequence"/>
</dbReference>
<dbReference type="Pfam" id="PF10502">
    <property type="entry name" value="Peptidase_S26"/>
    <property type="match status" value="1"/>
</dbReference>
<evidence type="ECO:0000259" key="8">
    <source>
        <dbReference type="Pfam" id="PF10502"/>
    </source>
</evidence>
<keyword evidence="5 6" id="KW-0378">Hydrolase</keyword>
<feature type="transmembrane region" description="Helical" evidence="6">
    <location>
        <begin position="51"/>
        <end position="75"/>
    </location>
</feature>
<comment type="similarity">
    <text evidence="3 6">Belongs to the peptidase S26 family.</text>
</comment>
<dbReference type="EMBL" id="JBHSTE010000001">
    <property type="protein sequence ID" value="MFC6331189.1"/>
    <property type="molecule type" value="Genomic_DNA"/>
</dbReference>
<feature type="domain" description="Peptidase S26" evidence="8">
    <location>
        <begin position="49"/>
        <end position="221"/>
    </location>
</feature>
<dbReference type="SUPFAM" id="SSF51306">
    <property type="entry name" value="LexA/Signal peptidase"/>
    <property type="match status" value="1"/>
</dbReference>
<comment type="catalytic activity">
    <reaction evidence="1 6">
        <text>Cleavage of hydrophobic, N-terminal signal or leader sequences from secreted and periplasmic proteins.</text>
        <dbReference type="EC" id="3.4.21.89"/>
    </reaction>
</comment>
<keyword evidence="10" id="KW-1185">Reference proteome</keyword>
<dbReference type="InterPro" id="IPR019533">
    <property type="entry name" value="Peptidase_S26"/>
</dbReference>
<keyword evidence="6" id="KW-0472">Membrane</keyword>
<evidence type="ECO:0000256" key="2">
    <source>
        <dbReference type="ARBA" id="ARBA00004401"/>
    </source>
</evidence>
<dbReference type="NCBIfam" id="TIGR02227">
    <property type="entry name" value="sigpep_I_bact"/>
    <property type="match status" value="1"/>
</dbReference>
<dbReference type="CDD" id="cd06530">
    <property type="entry name" value="S26_SPase_I"/>
    <property type="match status" value="1"/>
</dbReference>
<dbReference type="EC" id="3.4.21.89" evidence="4 6"/>
<evidence type="ECO:0000256" key="7">
    <source>
        <dbReference type="SAM" id="MobiDB-lite"/>
    </source>
</evidence>
<dbReference type="InterPro" id="IPR019757">
    <property type="entry name" value="Pept_S26A_signal_pept_1_Lys-AS"/>
</dbReference>
<dbReference type="Gene3D" id="2.10.109.10">
    <property type="entry name" value="Umud Fragment, subunit A"/>
    <property type="match status" value="1"/>
</dbReference>
<dbReference type="PROSITE" id="PS00761">
    <property type="entry name" value="SPASE_I_3"/>
    <property type="match status" value="1"/>
</dbReference>
<evidence type="ECO:0000256" key="5">
    <source>
        <dbReference type="ARBA" id="ARBA00022801"/>
    </source>
</evidence>
<dbReference type="InterPro" id="IPR036286">
    <property type="entry name" value="LexA/Signal_pep-like_sf"/>
</dbReference>
<dbReference type="PANTHER" id="PTHR43390:SF1">
    <property type="entry name" value="CHLOROPLAST PROCESSING PEPTIDASE"/>
    <property type="match status" value="1"/>
</dbReference>
<feature type="compositionally biased region" description="Basic and acidic residues" evidence="7">
    <location>
        <begin position="1"/>
        <end position="27"/>
    </location>
</feature>
<dbReference type="PANTHER" id="PTHR43390">
    <property type="entry name" value="SIGNAL PEPTIDASE I"/>
    <property type="match status" value="1"/>
</dbReference>
<gene>
    <name evidence="9" type="primary">lepB</name>
    <name evidence="9" type="ORF">ACFP56_01025</name>
</gene>
<dbReference type="InterPro" id="IPR019758">
    <property type="entry name" value="Pept_S26A_signal_pept_1_CS"/>
</dbReference>